<dbReference type="GO" id="GO:0003984">
    <property type="term" value="F:acetolactate synthase activity"/>
    <property type="evidence" value="ECO:0007669"/>
    <property type="project" value="TreeGrafter"/>
</dbReference>
<dbReference type="GO" id="GO:0030976">
    <property type="term" value="F:thiamine pyrophosphate binding"/>
    <property type="evidence" value="ECO:0007669"/>
    <property type="project" value="InterPro"/>
</dbReference>
<evidence type="ECO:0000313" key="10">
    <source>
        <dbReference type="EMBL" id="THF65486.1"/>
    </source>
</evidence>
<comment type="caution">
    <text evidence="10">The sequence shown here is derived from an EMBL/GenBank/DDBJ whole genome shotgun (WGS) entry which is preliminary data.</text>
</comment>
<comment type="cofactor">
    <cofactor evidence="1">
        <name>Mg(2+)</name>
        <dbReference type="ChEBI" id="CHEBI:18420"/>
    </cofactor>
</comment>
<reference evidence="10 11" key="1">
    <citation type="submission" date="2019-04" db="EMBL/GenBank/DDBJ databases">
        <title>Azoarcus nasutitermitis sp. nov. isolated from termite nest.</title>
        <authorList>
            <person name="Lin S.-Y."/>
            <person name="Hameed A."/>
            <person name="Hsu Y.-H."/>
            <person name="Young C.-C."/>
        </authorList>
    </citation>
    <scope>NUCLEOTIDE SEQUENCE [LARGE SCALE GENOMIC DNA]</scope>
    <source>
        <strain evidence="10 11">CC-YHH838</strain>
    </source>
</reference>
<dbReference type="InterPro" id="IPR000399">
    <property type="entry name" value="TPP-bd_CS"/>
</dbReference>
<dbReference type="CDD" id="cd07035">
    <property type="entry name" value="TPP_PYR_POX_like"/>
    <property type="match status" value="1"/>
</dbReference>
<dbReference type="Pfam" id="PF02776">
    <property type="entry name" value="TPP_enzyme_N"/>
    <property type="match status" value="1"/>
</dbReference>
<accession>A0A4S4AZL2</accession>
<dbReference type="SUPFAM" id="SSF52467">
    <property type="entry name" value="DHS-like NAD/FAD-binding domain"/>
    <property type="match status" value="1"/>
</dbReference>
<evidence type="ECO:0000259" key="9">
    <source>
        <dbReference type="Pfam" id="PF02776"/>
    </source>
</evidence>
<proteinExistence type="inferred from homology"/>
<dbReference type="PANTHER" id="PTHR18968">
    <property type="entry name" value="THIAMINE PYROPHOSPHATE ENZYMES"/>
    <property type="match status" value="1"/>
</dbReference>
<dbReference type="PROSITE" id="PS00187">
    <property type="entry name" value="TPP_ENZYMES"/>
    <property type="match status" value="1"/>
</dbReference>
<organism evidence="10 11">
    <name type="scientific">Pseudothauera nasutitermitis</name>
    <dbReference type="NCBI Taxonomy" id="2565930"/>
    <lineage>
        <taxon>Bacteria</taxon>
        <taxon>Pseudomonadati</taxon>
        <taxon>Pseudomonadota</taxon>
        <taxon>Betaproteobacteria</taxon>
        <taxon>Rhodocyclales</taxon>
        <taxon>Zoogloeaceae</taxon>
        <taxon>Pseudothauera</taxon>
    </lineage>
</organism>
<evidence type="ECO:0000256" key="1">
    <source>
        <dbReference type="ARBA" id="ARBA00001946"/>
    </source>
</evidence>
<evidence type="ECO:0000256" key="5">
    <source>
        <dbReference type="ARBA" id="ARBA00023052"/>
    </source>
</evidence>
<evidence type="ECO:0000259" key="7">
    <source>
        <dbReference type="Pfam" id="PF00205"/>
    </source>
</evidence>
<evidence type="ECO:0000259" key="8">
    <source>
        <dbReference type="Pfam" id="PF02775"/>
    </source>
</evidence>
<dbReference type="InterPro" id="IPR045229">
    <property type="entry name" value="TPP_enz"/>
</dbReference>
<dbReference type="InterPro" id="IPR012000">
    <property type="entry name" value="Thiamin_PyroP_enz_cen_dom"/>
</dbReference>
<keyword evidence="4" id="KW-0479">Metal-binding</keyword>
<comment type="cofactor">
    <cofactor evidence="2">
        <name>thiamine diphosphate</name>
        <dbReference type="ChEBI" id="CHEBI:58937"/>
    </cofactor>
</comment>
<dbReference type="Gene3D" id="3.40.50.970">
    <property type="match status" value="2"/>
</dbReference>
<protein>
    <submittedName>
        <fullName evidence="10">Thiamine pyrophosphate-binding protein</fullName>
    </submittedName>
</protein>
<dbReference type="InterPro" id="IPR011766">
    <property type="entry name" value="TPP_enzyme_TPP-bd"/>
</dbReference>
<dbReference type="Pfam" id="PF00205">
    <property type="entry name" value="TPP_enzyme_M"/>
    <property type="match status" value="1"/>
</dbReference>
<dbReference type="SUPFAM" id="SSF52518">
    <property type="entry name" value="Thiamin diphosphate-binding fold (THDP-binding)"/>
    <property type="match status" value="2"/>
</dbReference>
<dbReference type="Gene3D" id="3.40.50.1220">
    <property type="entry name" value="TPP-binding domain"/>
    <property type="match status" value="1"/>
</dbReference>
<dbReference type="Pfam" id="PF02775">
    <property type="entry name" value="TPP_enzyme_C"/>
    <property type="match status" value="1"/>
</dbReference>
<comment type="similarity">
    <text evidence="3 6">Belongs to the TPP enzyme family.</text>
</comment>
<name>A0A4S4AZL2_9RHOO</name>
<dbReference type="InterPro" id="IPR029061">
    <property type="entry name" value="THDP-binding"/>
</dbReference>
<evidence type="ECO:0000256" key="4">
    <source>
        <dbReference type="ARBA" id="ARBA00022723"/>
    </source>
</evidence>
<sequence>MTGAKLVIDTLRAAGVDTVFSLSGNQIMPLYDACIDAGVRIVHVRHEAAAVHMADAWAQLTGCIGVALLTAGPGLVNGLAPLFAARHAESPVLLVSGDSPLDADGTGAFQELALTQVTAPLVKQARRALKAGDLVREVGQAIETALSGRPGPVHLAVPFDLLRREVPVQRGAAGFPQVRRITPLARADAEDIVRRIARARAPVLLAGPLLNRSRAAGLTELAARALAAPVVAMESPRGLRDPALGTFSTVLAEADLVVLVGKVPDFSLGVGGTLPFGADAEVVAIDPEAAMLERARRLFGSRLRLAVRADADAALRTLAERALPAGRGEWLRRVDASLRRRTLLDERPAQAGIGPQDICAAVQKAIDGAREPILICDGGEFGQWAQALCTAPSRLINGLSGSIGGGLCHAIAARLARPHAGVFLMSGDGSAGFHLAEFETAARENAPFVAVVGNDARWNAEHQIQLRDYGPERLIGCQLSRAARYDLAAAGLGGHGAHVTTAADLDEALVAAVASGLPACVNVDMAGLPAPVFVDRGQGAAPPRGPGGHP</sequence>
<feature type="domain" description="Thiamine pyrophosphate enzyme N-terminal TPP-binding" evidence="9">
    <location>
        <begin position="1"/>
        <end position="112"/>
    </location>
</feature>
<evidence type="ECO:0000256" key="2">
    <source>
        <dbReference type="ARBA" id="ARBA00001964"/>
    </source>
</evidence>
<dbReference type="GO" id="GO:0009097">
    <property type="term" value="P:isoleucine biosynthetic process"/>
    <property type="evidence" value="ECO:0007669"/>
    <property type="project" value="TreeGrafter"/>
</dbReference>
<dbReference type="PANTHER" id="PTHR18968:SF166">
    <property type="entry name" value="2-HYDROXYACYL-COA LYASE 2"/>
    <property type="match status" value="1"/>
</dbReference>
<evidence type="ECO:0000256" key="3">
    <source>
        <dbReference type="ARBA" id="ARBA00007812"/>
    </source>
</evidence>
<dbReference type="GO" id="GO:0000287">
    <property type="term" value="F:magnesium ion binding"/>
    <property type="evidence" value="ECO:0007669"/>
    <property type="project" value="InterPro"/>
</dbReference>
<feature type="domain" description="Thiamine pyrophosphate enzyme central" evidence="7">
    <location>
        <begin position="190"/>
        <end position="318"/>
    </location>
</feature>
<keyword evidence="5 6" id="KW-0786">Thiamine pyrophosphate</keyword>
<feature type="domain" description="Thiamine pyrophosphate enzyme TPP-binding" evidence="8">
    <location>
        <begin position="377"/>
        <end position="523"/>
    </location>
</feature>
<evidence type="ECO:0000313" key="11">
    <source>
        <dbReference type="Proteomes" id="UP000308430"/>
    </source>
</evidence>
<dbReference type="RefSeq" id="WP_136347692.1">
    <property type="nucleotide sequence ID" value="NZ_SSOC01000003.1"/>
</dbReference>
<keyword evidence="11" id="KW-1185">Reference proteome</keyword>
<dbReference type="GO" id="GO:0009099">
    <property type="term" value="P:L-valine biosynthetic process"/>
    <property type="evidence" value="ECO:0007669"/>
    <property type="project" value="TreeGrafter"/>
</dbReference>
<dbReference type="AlphaFoldDB" id="A0A4S4AZL2"/>
<dbReference type="GO" id="GO:0005948">
    <property type="term" value="C:acetolactate synthase complex"/>
    <property type="evidence" value="ECO:0007669"/>
    <property type="project" value="TreeGrafter"/>
</dbReference>
<dbReference type="EMBL" id="SSOC01000003">
    <property type="protein sequence ID" value="THF65486.1"/>
    <property type="molecule type" value="Genomic_DNA"/>
</dbReference>
<gene>
    <name evidence="10" type="ORF">E6C76_07815</name>
</gene>
<dbReference type="InterPro" id="IPR012001">
    <property type="entry name" value="Thiamin_PyroP_enz_TPP-bd_dom"/>
</dbReference>
<dbReference type="OrthoDB" id="2254214at2"/>
<dbReference type="InterPro" id="IPR029035">
    <property type="entry name" value="DHS-like_NAD/FAD-binding_dom"/>
</dbReference>
<dbReference type="GO" id="GO:0050660">
    <property type="term" value="F:flavin adenine dinucleotide binding"/>
    <property type="evidence" value="ECO:0007669"/>
    <property type="project" value="TreeGrafter"/>
</dbReference>
<dbReference type="Proteomes" id="UP000308430">
    <property type="component" value="Unassembled WGS sequence"/>
</dbReference>
<evidence type="ECO:0000256" key="6">
    <source>
        <dbReference type="RuleBase" id="RU362132"/>
    </source>
</evidence>